<dbReference type="GO" id="GO:0005737">
    <property type="term" value="C:cytoplasm"/>
    <property type="evidence" value="ECO:0007669"/>
    <property type="project" value="UniProtKB-SubCell"/>
</dbReference>
<evidence type="ECO:0000256" key="2">
    <source>
        <dbReference type="ARBA" id="ARBA00022490"/>
    </source>
</evidence>
<protein>
    <submittedName>
        <fullName evidence="10">Cytosolic iron-sulfur protein assembly protein 1</fullName>
    </submittedName>
</protein>
<dbReference type="SUPFAM" id="SSF50978">
    <property type="entry name" value="WD40 repeat-like"/>
    <property type="match status" value="2"/>
</dbReference>
<keyword evidence="9" id="KW-0472">Membrane</keyword>
<keyword evidence="3 7" id="KW-0853">WD repeat</keyword>
<dbReference type="InterPro" id="IPR051973">
    <property type="entry name" value="tRNA_Anticodon_Mtase-Reg"/>
</dbReference>
<feature type="region of interest" description="Disordered" evidence="8">
    <location>
        <begin position="245"/>
        <end position="265"/>
    </location>
</feature>
<keyword evidence="4" id="KW-0819">tRNA processing</keyword>
<feature type="compositionally biased region" description="Acidic residues" evidence="8">
    <location>
        <begin position="245"/>
        <end position="261"/>
    </location>
</feature>
<dbReference type="Gene3D" id="2.130.10.10">
    <property type="entry name" value="YVTN repeat-like/Quinoprotein amine dehydrogenase"/>
    <property type="match status" value="3"/>
</dbReference>
<accession>A0AAN7CD53</accession>
<keyword evidence="9" id="KW-1133">Transmembrane helix</keyword>
<evidence type="ECO:0000256" key="7">
    <source>
        <dbReference type="PROSITE-ProRule" id="PRU00221"/>
    </source>
</evidence>
<dbReference type="GO" id="GO:0030488">
    <property type="term" value="P:tRNA methylation"/>
    <property type="evidence" value="ECO:0007669"/>
    <property type="project" value="TreeGrafter"/>
</dbReference>
<feature type="region of interest" description="Disordered" evidence="8">
    <location>
        <begin position="903"/>
        <end position="948"/>
    </location>
</feature>
<feature type="region of interest" description="Disordered" evidence="8">
    <location>
        <begin position="163"/>
        <end position="183"/>
    </location>
</feature>
<proteinExistence type="inferred from homology"/>
<feature type="transmembrane region" description="Helical" evidence="9">
    <location>
        <begin position="209"/>
        <end position="234"/>
    </location>
</feature>
<reference evidence="10" key="1">
    <citation type="journal article" date="2023" name="Mol. Phylogenet. Evol.">
        <title>Genome-scale phylogeny and comparative genomics of the fungal order Sordariales.</title>
        <authorList>
            <person name="Hensen N."/>
            <person name="Bonometti L."/>
            <person name="Westerberg I."/>
            <person name="Brannstrom I.O."/>
            <person name="Guillou S."/>
            <person name="Cros-Aarteil S."/>
            <person name="Calhoun S."/>
            <person name="Haridas S."/>
            <person name="Kuo A."/>
            <person name="Mondo S."/>
            <person name="Pangilinan J."/>
            <person name="Riley R."/>
            <person name="LaButti K."/>
            <person name="Andreopoulos B."/>
            <person name="Lipzen A."/>
            <person name="Chen C."/>
            <person name="Yan M."/>
            <person name="Daum C."/>
            <person name="Ng V."/>
            <person name="Clum A."/>
            <person name="Steindorff A."/>
            <person name="Ohm R.A."/>
            <person name="Martin F."/>
            <person name="Silar P."/>
            <person name="Natvig D.O."/>
            <person name="Lalanne C."/>
            <person name="Gautier V."/>
            <person name="Ament-Velasquez S.L."/>
            <person name="Kruys A."/>
            <person name="Hutchinson M.I."/>
            <person name="Powell A.J."/>
            <person name="Barry K."/>
            <person name="Miller A.N."/>
            <person name="Grigoriev I.V."/>
            <person name="Debuchy R."/>
            <person name="Gladieux P."/>
            <person name="Hiltunen Thoren M."/>
            <person name="Johannesson H."/>
        </authorList>
    </citation>
    <scope>NUCLEOTIDE SEQUENCE</scope>
    <source>
        <strain evidence="10">CBS 532.94</strain>
    </source>
</reference>
<dbReference type="SMART" id="SM00320">
    <property type="entry name" value="WD40"/>
    <property type="match status" value="9"/>
</dbReference>
<comment type="similarity">
    <text evidence="6">Belongs to the WD repeat WDR6 family.</text>
</comment>
<dbReference type="EMBL" id="MU860074">
    <property type="protein sequence ID" value="KAK4239062.1"/>
    <property type="molecule type" value="Genomic_DNA"/>
</dbReference>
<evidence type="ECO:0000313" key="11">
    <source>
        <dbReference type="Proteomes" id="UP001303760"/>
    </source>
</evidence>
<dbReference type="InterPro" id="IPR015943">
    <property type="entry name" value="WD40/YVTN_repeat-like_dom_sf"/>
</dbReference>
<keyword evidence="5" id="KW-0677">Repeat</keyword>
<dbReference type="Proteomes" id="UP001303760">
    <property type="component" value="Unassembled WGS sequence"/>
</dbReference>
<keyword evidence="9" id="KW-0812">Transmembrane</keyword>
<dbReference type="PANTHER" id="PTHR14344:SF3">
    <property type="entry name" value="WD REPEAT-CONTAINING PROTEIN 6"/>
    <property type="match status" value="1"/>
</dbReference>
<evidence type="ECO:0000256" key="3">
    <source>
        <dbReference type="ARBA" id="ARBA00022574"/>
    </source>
</evidence>
<evidence type="ECO:0000256" key="9">
    <source>
        <dbReference type="SAM" id="Phobius"/>
    </source>
</evidence>
<feature type="region of interest" description="Disordered" evidence="8">
    <location>
        <begin position="358"/>
        <end position="381"/>
    </location>
</feature>
<feature type="compositionally biased region" description="Basic and acidic residues" evidence="8">
    <location>
        <begin position="371"/>
        <end position="381"/>
    </location>
</feature>
<dbReference type="PANTHER" id="PTHR14344">
    <property type="entry name" value="WD REPEAT PROTEIN"/>
    <property type="match status" value="1"/>
</dbReference>
<evidence type="ECO:0000256" key="1">
    <source>
        <dbReference type="ARBA" id="ARBA00004496"/>
    </source>
</evidence>
<evidence type="ECO:0000256" key="6">
    <source>
        <dbReference type="ARBA" id="ARBA00038255"/>
    </source>
</evidence>
<keyword evidence="11" id="KW-1185">Reference proteome</keyword>
<dbReference type="Pfam" id="PF00400">
    <property type="entry name" value="WD40"/>
    <property type="match status" value="1"/>
</dbReference>
<comment type="subcellular location">
    <subcellularLocation>
        <location evidence="1">Cytoplasm</location>
    </subcellularLocation>
</comment>
<feature type="compositionally biased region" description="Low complexity" evidence="8">
    <location>
        <begin position="904"/>
        <end position="918"/>
    </location>
</feature>
<feature type="repeat" description="WD" evidence="7">
    <location>
        <begin position="309"/>
        <end position="325"/>
    </location>
</feature>
<dbReference type="InterPro" id="IPR036322">
    <property type="entry name" value="WD40_repeat_dom_sf"/>
</dbReference>
<evidence type="ECO:0000256" key="5">
    <source>
        <dbReference type="ARBA" id="ARBA00022737"/>
    </source>
</evidence>
<comment type="caution">
    <text evidence="10">The sequence shown here is derived from an EMBL/GenBank/DDBJ whole genome shotgun (WGS) entry which is preliminary data.</text>
</comment>
<evidence type="ECO:0000256" key="4">
    <source>
        <dbReference type="ARBA" id="ARBA00022694"/>
    </source>
</evidence>
<gene>
    <name evidence="10" type="ORF">C8A03DRAFT_32860</name>
</gene>
<dbReference type="PROSITE" id="PS50082">
    <property type="entry name" value="WD_REPEATS_2"/>
    <property type="match status" value="1"/>
</dbReference>
<evidence type="ECO:0000256" key="8">
    <source>
        <dbReference type="SAM" id="MobiDB-lite"/>
    </source>
</evidence>
<reference evidence="10" key="2">
    <citation type="submission" date="2023-05" db="EMBL/GenBank/DDBJ databases">
        <authorList>
            <consortium name="Lawrence Berkeley National Laboratory"/>
            <person name="Steindorff A."/>
            <person name="Hensen N."/>
            <person name="Bonometti L."/>
            <person name="Westerberg I."/>
            <person name="Brannstrom I.O."/>
            <person name="Guillou S."/>
            <person name="Cros-Aarteil S."/>
            <person name="Calhoun S."/>
            <person name="Haridas S."/>
            <person name="Kuo A."/>
            <person name="Mondo S."/>
            <person name="Pangilinan J."/>
            <person name="Riley R."/>
            <person name="Labutti K."/>
            <person name="Andreopoulos B."/>
            <person name="Lipzen A."/>
            <person name="Chen C."/>
            <person name="Yanf M."/>
            <person name="Daum C."/>
            <person name="Ng V."/>
            <person name="Clum A."/>
            <person name="Ohm R."/>
            <person name="Martin F."/>
            <person name="Silar P."/>
            <person name="Natvig D."/>
            <person name="Lalanne C."/>
            <person name="Gautier V."/>
            <person name="Ament-Velasquez S.L."/>
            <person name="Kruys A."/>
            <person name="Hutchinson M.I."/>
            <person name="Powell A.J."/>
            <person name="Barry K."/>
            <person name="Miller A.N."/>
            <person name="Grigoriev I.V."/>
            <person name="Debuchy R."/>
            <person name="Gladieux P."/>
            <person name="Thoren M.H."/>
            <person name="Johannesson H."/>
        </authorList>
    </citation>
    <scope>NUCLEOTIDE SEQUENCE</scope>
    <source>
        <strain evidence="10">CBS 532.94</strain>
    </source>
</reference>
<name>A0AAN7CD53_9PEZI</name>
<sequence>MPRKSQTIARLRHCYALNPITALAFYQAGPDHVLLLAGEDTWLQVYDVQSSLLLGQLKVFDSQPIHGIHISSQSSEWNSNVSSGIEGTGVLIWGGHSVTHLPPTSLQFLIRGATPPRPIESKTPDWIYDGILFPSYHGPKKKTRYDGALVTAHNEVLPFSLTTTTTTTSEDEDDSTTNATTTSIPSTTTSITFGPLTSPSRPILYSADLALLAPGVLLVAAGTVFGEIVVWKYFFDWYSTDNNDEDDHGDGDGDGDSDDDAQPPPRRRRWEVLHIFTGHEGSIFGVCISPEMNLPGTGAEGVGEKKRVRLLASCSDDRTVRVWDITERHGVNGSVRGRDRCVVDSRVLVEARETGFGGGDYSVSKGNPNSEARREHKGHDDDQARCVAVAMGHVSRIWHVKFGRRRDHHSSGPGIVEVDTFGEDRSRQRWEFELDWERWAGGEKSGVVERRTGTLRHCGASTCHSGKNIWAAAVLNGGGGDSSLVATGGADGKIVVSGKIRGTGSASDMYEDLDLSLTFDDILQSLHGGTQPPSSEPQGKKRAKNTFQRYAFLSDKIMAATASGRLFLATMGDPLAWEEVSLSEAVVSDLKPYNVVKSPARDTAVLGSPSGKVYLFRRGHNLQEITSFSQKISDIILLDSSPDRTLDEQQHAWSVVITVLGLDHAFLLHFDPCSDISTIDPRKIRLPEHYIVTAAAFIGRGTLVLGSRTGSVSVYTTDPDTGDFTPLTSRKDCKTKDAVTSIVPIPGSSSSSGSNTNEFLTTCRDGKYRIYTFPSSSSPSSTSTTDDAGPVLTLQHEATPPLNTLESAFFTTPKDDNNNRKRRELIILGFHGPNFLSYNASSRTVLFSVACGGAHRPFASVSAPHDPGQTRFVFSKSGELRVVSQGGVGEKVLRGGGHGREVRSVASSFHSSSSSSSSLRWGKGKRVVNGKEKEGGDDDENGRGHGGDRVLVATAAEDTAIRIWRHTPSSANPDSTGGDKDNMDCLAVVEGHSAGIQTLRWFTPRYLLSSAGSEELFVWRVSHTNSPGYSTLTVMREAVWENDDGTGDRDLRIVDFDAAALPPPPTPLLGDDGDRGVAMLISMGLSDSSVRSYIYYSPSTSPSSRFSRSPGGGGGGKFARLATARYTGACPTQVRHLRVGPGKHEHEHSPSEVHLLTAFTDGHVAVWRTTLESSTDTDTEFTLCWVARLHQSSIKSLDLVSGSSGSGSSRWLVVTGGDDNALGFMDLAWDADKDKGMYVAPAPGRRYRVRDAHAAAITGVCVVRMEEEEAGVTQVVATVSNDQRVKLWRVERRTKDDGGGRIRVAMLDDRYSSVADAGDLELIAPGKLMVGGVGMEMWHAHVPLRSGEVEEG</sequence>
<keyword evidence="2" id="KW-0963">Cytoplasm</keyword>
<organism evidence="10 11">
    <name type="scientific">Achaetomium macrosporum</name>
    <dbReference type="NCBI Taxonomy" id="79813"/>
    <lineage>
        <taxon>Eukaryota</taxon>
        <taxon>Fungi</taxon>
        <taxon>Dikarya</taxon>
        <taxon>Ascomycota</taxon>
        <taxon>Pezizomycotina</taxon>
        <taxon>Sordariomycetes</taxon>
        <taxon>Sordariomycetidae</taxon>
        <taxon>Sordariales</taxon>
        <taxon>Chaetomiaceae</taxon>
        <taxon>Achaetomium</taxon>
    </lineage>
</organism>
<dbReference type="InterPro" id="IPR001680">
    <property type="entry name" value="WD40_rpt"/>
</dbReference>
<evidence type="ECO:0000313" key="10">
    <source>
        <dbReference type="EMBL" id="KAK4239062.1"/>
    </source>
</evidence>